<comment type="caution">
    <text evidence="1">The sequence shown here is derived from an EMBL/GenBank/DDBJ whole genome shotgun (WGS) entry which is preliminary data.</text>
</comment>
<name>A0A4Q0QF99_9BRAD</name>
<evidence type="ECO:0000313" key="2">
    <source>
        <dbReference type="Proteomes" id="UP000290174"/>
    </source>
</evidence>
<gene>
    <name evidence="1" type="ORF">EAS61_27885</name>
</gene>
<accession>A0A4Q0QF99</accession>
<dbReference type="Proteomes" id="UP000290174">
    <property type="component" value="Unassembled WGS sequence"/>
</dbReference>
<organism evidence="1 2">
    <name type="scientific">Bradyrhizobium zhanjiangense</name>
    <dbReference type="NCBI Taxonomy" id="1325107"/>
    <lineage>
        <taxon>Bacteria</taxon>
        <taxon>Pseudomonadati</taxon>
        <taxon>Pseudomonadota</taxon>
        <taxon>Alphaproteobacteria</taxon>
        <taxon>Hyphomicrobiales</taxon>
        <taxon>Nitrobacteraceae</taxon>
        <taxon>Bradyrhizobium</taxon>
    </lineage>
</organism>
<protein>
    <submittedName>
        <fullName evidence="1">Uncharacterized protein</fullName>
    </submittedName>
</protein>
<sequence>MRQIDLPYLTGISGDPLFLRLLSLLSKGRRIAIVVSNYAFKHDVAQFYTARISNGYFSSNYAPAKILVRAKTIVKVRWQLLFTRSGLACAEHQDQNQ</sequence>
<dbReference type="AlphaFoldDB" id="A0A4Q0QF99"/>
<evidence type="ECO:0000313" key="1">
    <source>
        <dbReference type="EMBL" id="RXG89575.1"/>
    </source>
</evidence>
<proteinExistence type="predicted"/>
<dbReference type="EMBL" id="RKMK01000032">
    <property type="protein sequence ID" value="RXG89575.1"/>
    <property type="molecule type" value="Genomic_DNA"/>
</dbReference>
<reference evidence="1 2" key="1">
    <citation type="submission" date="2018-11" db="EMBL/GenBank/DDBJ databases">
        <title>Bradyrhizobium sp. nov., isolated from effective nodules of peanut in China.</title>
        <authorList>
            <person name="Li Y."/>
        </authorList>
    </citation>
    <scope>NUCLEOTIDE SEQUENCE [LARGE SCALE GENOMIC DNA]</scope>
    <source>
        <strain evidence="1 2">CCBAU 51770</strain>
    </source>
</reference>